<reference evidence="2" key="1">
    <citation type="submission" date="2019-12" db="EMBL/GenBank/DDBJ databases">
        <title>Epidemiological and comparative genomic analysis of Bacillus anthracis isolated from northern Vietnam.</title>
        <authorList>
            <person name="Hoang T.T.H."/>
            <person name="Dang D.A."/>
            <person name="Pham M.H."/>
            <person name="Luong M.H."/>
            <person name="Tran N.D."/>
            <person name="Nguyen T.H."/>
            <person name="Nguyen T.T."/>
            <person name="Inoue S."/>
            <person name="Morikawa S."/>
            <person name="Okutani A."/>
        </authorList>
    </citation>
    <scope>NUCLEOTIDE SEQUENCE</scope>
    <source>
        <strain evidence="1">DB</strain>
        <strain evidence="2">HG</strain>
    </source>
</reference>
<organism evidence="2">
    <name type="scientific">Bacillus anthracis</name>
    <name type="common">anthrax bacterium</name>
    <dbReference type="NCBI Taxonomy" id="1392"/>
    <lineage>
        <taxon>Bacteria</taxon>
        <taxon>Bacillati</taxon>
        <taxon>Bacillota</taxon>
        <taxon>Bacilli</taxon>
        <taxon>Bacillales</taxon>
        <taxon>Bacillaceae</taxon>
        <taxon>Bacillus</taxon>
        <taxon>Bacillus cereus group</taxon>
    </lineage>
</organism>
<comment type="caution">
    <text evidence="2">The sequence shown here is derived from an EMBL/GenBank/DDBJ whole genome shotgun (WGS) entry which is preliminary data.</text>
</comment>
<evidence type="ECO:0000313" key="2">
    <source>
        <dbReference type="EMBL" id="GEU05788.1"/>
    </source>
</evidence>
<protein>
    <submittedName>
        <fullName evidence="2">Uncharacterized protein</fullName>
    </submittedName>
</protein>
<dbReference type="AlphaFoldDB" id="A0A640M0P5"/>
<reference evidence="2" key="2">
    <citation type="submission" date="2019-12" db="EMBL/GenBank/DDBJ databases">
        <authorList>
            <person name="Hoang T.H.H."/>
            <person name="Okutani A."/>
        </authorList>
    </citation>
    <scope>NUCLEOTIDE SEQUENCE</scope>
    <source>
        <strain evidence="1">DB</strain>
        <strain evidence="2">HG</strain>
    </source>
</reference>
<sequence>MLINPVMYEYLCVMNKAGIGLMINIMRTPTINLHICERNKDM</sequence>
<evidence type="ECO:0000313" key="1">
    <source>
        <dbReference type="EMBL" id="GET95816.1"/>
    </source>
</evidence>
<dbReference type="EMBL" id="BLEU01000001">
    <property type="protein sequence ID" value="GET95816.1"/>
    <property type="molecule type" value="Genomic_DNA"/>
</dbReference>
<accession>A0A640M0P5</accession>
<dbReference type="EMBL" id="BLEV01000002">
    <property type="protein sequence ID" value="GEU05788.1"/>
    <property type="molecule type" value="Genomic_DNA"/>
</dbReference>
<proteinExistence type="predicted"/>
<name>A0A640M0P5_BACAN</name>
<gene>
    <name evidence="1" type="ORF">DB1_00380</name>
    <name evidence="2" type="ORF">HG1_12740</name>
</gene>